<accession>A0ABN3E0D1</accession>
<protein>
    <submittedName>
        <fullName evidence="1">Uncharacterized protein</fullName>
    </submittedName>
</protein>
<evidence type="ECO:0000313" key="1">
    <source>
        <dbReference type="EMBL" id="GAA2245729.1"/>
    </source>
</evidence>
<keyword evidence="2" id="KW-1185">Reference proteome</keyword>
<name>A0ABN3E0D1_9MICO</name>
<dbReference type="EMBL" id="BAAAQY010000011">
    <property type="protein sequence ID" value="GAA2245729.1"/>
    <property type="molecule type" value="Genomic_DNA"/>
</dbReference>
<organism evidence="1 2">
    <name type="scientific">Herbiconiux moechotypicola</name>
    <dbReference type="NCBI Taxonomy" id="637393"/>
    <lineage>
        <taxon>Bacteria</taxon>
        <taxon>Bacillati</taxon>
        <taxon>Actinomycetota</taxon>
        <taxon>Actinomycetes</taxon>
        <taxon>Micrococcales</taxon>
        <taxon>Microbacteriaceae</taxon>
        <taxon>Herbiconiux</taxon>
    </lineage>
</organism>
<dbReference type="Proteomes" id="UP001500929">
    <property type="component" value="Unassembled WGS sequence"/>
</dbReference>
<evidence type="ECO:0000313" key="2">
    <source>
        <dbReference type="Proteomes" id="UP001500929"/>
    </source>
</evidence>
<comment type="caution">
    <text evidence="1">The sequence shown here is derived from an EMBL/GenBank/DDBJ whole genome shotgun (WGS) entry which is preliminary data.</text>
</comment>
<reference evidence="1 2" key="1">
    <citation type="journal article" date="2019" name="Int. J. Syst. Evol. Microbiol.">
        <title>The Global Catalogue of Microorganisms (GCM) 10K type strain sequencing project: providing services to taxonomists for standard genome sequencing and annotation.</title>
        <authorList>
            <consortium name="The Broad Institute Genomics Platform"/>
            <consortium name="The Broad Institute Genome Sequencing Center for Infectious Disease"/>
            <person name="Wu L."/>
            <person name="Ma J."/>
        </authorList>
    </citation>
    <scope>NUCLEOTIDE SEQUENCE [LARGE SCALE GENOMIC DNA]</scope>
    <source>
        <strain evidence="1 2">JCM 16117</strain>
    </source>
</reference>
<sequence>MAAVVDSVVPLDCEQALRPSTLTATSAVRTAPVRVMAIEGSFGMFGDRPEGRRAVIAVRFNRVGASAAESCFRLLLSAVSGPAVQEERSSMDA</sequence>
<gene>
    <name evidence="1" type="ORF">GCM10009851_33890</name>
</gene>
<proteinExistence type="predicted"/>